<protein>
    <recommendedName>
        <fullName evidence="3">Molybdopterin synthase sulfur carrier subunit</fullName>
    </recommendedName>
</protein>
<organism evidence="4 5">
    <name type="scientific">Crocosphaera watsonii WH 0003</name>
    <dbReference type="NCBI Taxonomy" id="423471"/>
    <lineage>
        <taxon>Bacteria</taxon>
        <taxon>Bacillati</taxon>
        <taxon>Cyanobacteriota</taxon>
        <taxon>Cyanophyceae</taxon>
        <taxon>Oscillatoriophycideae</taxon>
        <taxon>Chroococcales</taxon>
        <taxon>Aphanothecaceae</taxon>
        <taxon>Crocosphaera</taxon>
    </lineage>
</organism>
<proteinExistence type="inferred from homology"/>
<reference evidence="4 5" key="1">
    <citation type="journal article" date="2011" name="Front. Microbiol.">
        <title>Two Strains of Crocosphaera watsonii with Highly Conserved Genomes are Distinguished by Strain-Specific Features.</title>
        <authorList>
            <person name="Bench S.R."/>
            <person name="Ilikchyan I.N."/>
            <person name="Tripp H.J."/>
            <person name="Zehr J.P."/>
        </authorList>
    </citation>
    <scope>NUCLEOTIDE SEQUENCE [LARGE SCALE GENOMIC DNA]</scope>
    <source>
        <strain evidence="4 5">WH 0003</strain>
    </source>
</reference>
<dbReference type="Gene3D" id="3.10.20.30">
    <property type="match status" value="1"/>
</dbReference>
<sequence>MFIIMAEASITVTIKLFAIYQEVYGIPELIRQFTPETTVSEVLSLVIEEHPQLKKWQSITRFSINYQFVESDTKLQDGDELVFIPPVSGG</sequence>
<accession>G5JC22</accession>
<dbReference type="PATRIC" id="fig|423471.3.peg.4672"/>
<dbReference type="EMBL" id="AESD01000739">
    <property type="protein sequence ID" value="EHJ10262.1"/>
    <property type="molecule type" value="Genomic_DNA"/>
</dbReference>
<keyword evidence="1" id="KW-0547">Nucleotide-binding</keyword>
<comment type="caution">
    <text evidence="4">The sequence shown here is derived from an EMBL/GenBank/DDBJ whole genome shotgun (WGS) entry which is preliminary data.</text>
</comment>
<gene>
    <name evidence="4" type="ORF">CWATWH0003_4983</name>
</gene>
<dbReference type="AlphaFoldDB" id="G5JC22"/>
<dbReference type="UniPathway" id="UPA00344"/>
<dbReference type="PANTHER" id="PTHR33359:SF1">
    <property type="entry name" value="MOLYBDOPTERIN SYNTHASE SULFUR CARRIER SUBUNIT"/>
    <property type="match status" value="1"/>
</dbReference>
<dbReference type="GO" id="GO:1990133">
    <property type="term" value="C:molybdopterin adenylyltransferase complex"/>
    <property type="evidence" value="ECO:0007669"/>
    <property type="project" value="TreeGrafter"/>
</dbReference>
<evidence type="ECO:0000313" key="4">
    <source>
        <dbReference type="EMBL" id="EHJ10262.1"/>
    </source>
</evidence>
<dbReference type="InterPro" id="IPR003749">
    <property type="entry name" value="ThiS/MoaD-like"/>
</dbReference>
<dbReference type="CDD" id="cd00754">
    <property type="entry name" value="Ubl_MoaD"/>
    <property type="match status" value="1"/>
</dbReference>
<evidence type="ECO:0000256" key="3">
    <source>
        <dbReference type="ARBA" id="ARBA00024247"/>
    </source>
</evidence>
<evidence type="ECO:0000256" key="1">
    <source>
        <dbReference type="ARBA" id="ARBA00022741"/>
    </source>
</evidence>
<evidence type="ECO:0000256" key="2">
    <source>
        <dbReference type="ARBA" id="ARBA00024200"/>
    </source>
</evidence>
<dbReference type="Pfam" id="PF02597">
    <property type="entry name" value="ThiS"/>
    <property type="match status" value="1"/>
</dbReference>
<name>G5JC22_CROWT</name>
<dbReference type="InterPro" id="IPR044672">
    <property type="entry name" value="MOCS2A"/>
</dbReference>
<dbReference type="PANTHER" id="PTHR33359">
    <property type="entry name" value="MOLYBDOPTERIN SYNTHASE SULFUR CARRIER SUBUNIT"/>
    <property type="match status" value="1"/>
</dbReference>
<dbReference type="InterPro" id="IPR016155">
    <property type="entry name" value="Mopterin_synth/thiamin_S_b"/>
</dbReference>
<evidence type="ECO:0000313" key="5">
    <source>
        <dbReference type="Proteomes" id="UP000003477"/>
    </source>
</evidence>
<dbReference type="InterPro" id="IPR012675">
    <property type="entry name" value="Beta-grasp_dom_sf"/>
</dbReference>
<comment type="similarity">
    <text evidence="2">Belongs to the MoaD family.</text>
</comment>
<dbReference type="GO" id="GO:0000166">
    <property type="term" value="F:nucleotide binding"/>
    <property type="evidence" value="ECO:0007669"/>
    <property type="project" value="UniProtKB-KW"/>
</dbReference>
<dbReference type="GO" id="GO:0006777">
    <property type="term" value="P:Mo-molybdopterin cofactor biosynthetic process"/>
    <property type="evidence" value="ECO:0007669"/>
    <property type="project" value="InterPro"/>
</dbReference>
<dbReference type="Proteomes" id="UP000003477">
    <property type="component" value="Unassembled WGS sequence"/>
</dbReference>
<dbReference type="SUPFAM" id="SSF54285">
    <property type="entry name" value="MoaD/ThiS"/>
    <property type="match status" value="1"/>
</dbReference>